<proteinExistence type="predicted"/>
<evidence type="ECO:0000313" key="3">
    <source>
        <dbReference type="Proteomes" id="UP000826651"/>
    </source>
</evidence>
<feature type="transmembrane region" description="Helical" evidence="1">
    <location>
        <begin position="21"/>
        <end position="47"/>
    </location>
</feature>
<keyword evidence="1" id="KW-1133">Transmembrane helix</keyword>
<keyword evidence="3" id="KW-1185">Reference proteome</keyword>
<feature type="transmembrane region" description="Helical" evidence="1">
    <location>
        <begin position="146"/>
        <end position="168"/>
    </location>
</feature>
<comment type="caution">
    <text evidence="2">The sequence shown here is derived from an EMBL/GenBank/DDBJ whole genome shotgun (WGS) entry which is preliminary data.</text>
</comment>
<evidence type="ECO:0000313" key="2">
    <source>
        <dbReference type="EMBL" id="MBZ2195344.1"/>
    </source>
</evidence>
<keyword evidence="1" id="KW-0472">Membrane</keyword>
<reference evidence="2 3" key="1">
    <citation type="submission" date="2021-04" db="EMBL/GenBank/DDBJ databases">
        <title>Ruania sp. nov., isolated from sandy soil of mangrove forest.</title>
        <authorList>
            <person name="Ge X."/>
            <person name="Huang R."/>
            <person name="Liu W."/>
        </authorList>
    </citation>
    <scope>NUCLEOTIDE SEQUENCE [LARGE SCALE GENOMIC DNA]</scope>
    <source>
        <strain evidence="2 3">N2-46</strain>
    </source>
</reference>
<organism evidence="2 3">
    <name type="scientific">Occultella gossypii</name>
    <dbReference type="NCBI Taxonomy" id="2800820"/>
    <lineage>
        <taxon>Bacteria</taxon>
        <taxon>Bacillati</taxon>
        <taxon>Actinomycetota</taxon>
        <taxon>Actinomycetes</taxon>
        <taxon>Micrococcales</taxon>
        <taxon>Ruaniaceae</taxon>
        <taxon>Occultella</taxon>
    </lineage>
</organism>
<dbReference type="EMBL" id="JAGSHT010000003">
    <property type="protein sequence ID" value="MBZ2195344.1"/>
    <property type="molecule type" value="Genomic_DNA"/>
</dbReference>
<sequence length="173" mass="18127">MNPIADLIRTFQELVAQVPEFLQPFIVLLGGMIPFIEGDAGGIIGVLGGINPIVAGVAAATGNFLAVTAVVFVSSRARTAVLASRSGGGVQTLEKPEPESKGRQRVQRWLVRFGVPGASLLAPVAIPSHFTAAMFIASGAPRGWVLLWQAVAIVGWTALTTTLIWVGLNTVIM</sequence>
<protein>
    <submittedName>
        <fullName evidence="2">Small multidrug efflux protein</fullName>
    </submittedName>
</protein>
<feature type="transmembrane region" description="Helical" evidence="1">
    <location>
        <begin position="109"/>
        <end position="126"/>
    </location>
</feature>
<feature type="transmembrane region" description="Helical" evidence="1">
    <location>
        <begin position="53"/>
        <end position="73"/>
    </location>
</feature>
<evidence type="ECO:0000256" key="1">
    <source>
        <dbReference type="SAM" id="Phobius"/>
    </source>
</evidence>
<dbReference type="RefSeq" id="WP_223403151.1">
    <property type="nucleotide sequence ID" value="NZ_JAGSHT010000003.1"/>
</dbReference>
<gene>
    <name evidence="2" type="ORF">KCQ71_04225</name>
</gene>
<accession>A0ABS7S4T0</accession>
<keyword evidence="1" id="KW-0812">Transmembrane</keyword>
<name>A0ABS7S4T0_9MICO</name>
<dbReference type="Proteomes" id="UP000826651">
    <property type="component" value="Unassembled WGS sequence"/>
</dbReference>